<evidence type="ECO:0000313" key="1">
    <source>
        <dbReference type="EMBL" id="RMZ95886.1"/>
    </source>
</evidence>
<dbReference type="EMBL" id="REGN01012324">
    <property type="protein sequence ID" value="RMZ95886.1"/>
    <property type="molecule type" value="Genomic_DNA"/>
</dbReference>
<accession>A0A3M7P9W0</accession>
<reference evidence="1 2" key="1">
    <citation type="journal article" date="2018" name="Sci. Rep.">
        <title>Genomic signatures of local adaptation to the degree of environmental predictability in rotifers.</title>
        <authorList>
            <person name="Franch-Gras L."/>
            <person name="Hahn C."/>
            <person name="Garcia-Roger E.M."/>
            <person name="Carmona M.J."/>
            <person name="Serra M."/>
            <person name="Gomez A."/>
        </authorList>
    </citation>
    <scope>NUCLEOTIDE SEQUENCE [LARGE SCALE GENOMIC DNA]</scope>
    <source>
        <strain evidence="1">HYR1</strain>
    </source>
</reference>
<dbReference type="AlphaFoldDB" id="A0A3M7P9W0"/>
<keyword evidence="2" id="KW-1185">Reference proteome</keyword>
<proteinExistence type="predicted"/>
<comment type="caution">
    <text evidence="1">The sequence shown here is derived from an EMBL/GenBank/DDBJ whole genome shotgun (WGS) entry which is preliminary data.</text>
</comment>
<sequence>MFFLGAKIEKRFFFKGYGPKNGQDIVMVSKIQFLVKNNNKNCKQFCNPVPGTTWNVGYTL</sequence>
<gene>
    <name evidence="1" type="ORF">BpHYR1_050843</name>
</gene>
<organism evidence="1 2">
    <name type="scientific">Brachionus plicatilis</name>
    <name type="common">Marine rotifer</name>
    <name type="synonym">Brachionus muelleri</name>
    <dbReference type="NCBI Taxonomy" id="10195"/>
    <lineage>
        <taxon>Eukaryota</taxon>
        <taxon>Metazoa</taxon>
        <taxon>Spiralia</taxon>
        <taxon>Gnathifera</taxon>
        <taxon>Rotifera</taxon>
        <taxon>Eurotatoria</taxon>
        <taxon>Monogononta</taxon>
        <taxon>Pseudotrocha</taxon>
        <taxon>Ploima</taxon>
        <taxon>Brachionidae</taxon>
        <taxon>Brachionus</taxon>
    </lineage>
</organism>
<dbReference type="Proteomes" id="UP000276133">
    <property type="component" value="Unassembled WGS sequence"/>
</dbReference>
<evidence type="ECO:0000313" key="2">
    <source>
        <dbReference type="Proteomes" id="UP000276133"/>
    </source>
</evidence>
<protein>
    <submittedName>
        <fullName evidence="1">Uncharacterized protein</fullName>
    </submittedName>
</protein>
<name>A0A3M7P9W0_BRAPC</name>